<protein>
    <submittedName>
        <fullName evidence="2">Uncharacterized protein</fullName>
    </submittedName>
</protein>
<reference evidence="2 3" key="1">
    <citation type="journal article" date="2009" name="Nature">
        <title>The Sorghum bicolor genome and the diversification of grasses.</title>
        <authorList>
            <person name="Paterson A.H."/>
            <person name="Bowers J.E."/>
            <person name="Bruggmann R."/>
            <person name="Dubchak I."/>
            <person name="Grimwood J."/>
            <person name="Gundlach H."/>
            <person name="Haberer G."/>
            <person name="Hellsten U."/>
            <person name="Mitros T."/>
            <person name="Poliakov A."/>
            <person name="Schmutz J."/>
            <person name="Spannagl M."/>
            <person name="Tang H."/>
            <person name="Wang X."/>
            <person name="Wicker T."/>
            <person name="Bharti A.K."/>
            <person name="Chapman J."/>
            <person name="Feltus F.A."/>
            <person name="Gowik U."/>
            <person name="Grigoriev I.V."/>
            <person name="Lyons E."/>
            <person name="Maher C.A."/>
            <person name="Martis M."/>
            <person name="Narechania A."/>
            <person name="Otillar R.P."/>
            <person name="Penning B.W."/>
            <person name="Salamov A.A."/>
            <person name="Wang Y."/>
            <person name="Zhang L."/>
            <person name="Carpita N.C."/>
            <person name="Freeling M."/>
            <person name="Gingle A.R."/>
            <person name="Hash C.T."/>
            <person name="Keller B."/>
            <person name="Klein P."/>
            <person name="Kresovich S."/>
            <person name="McCann M.C."/>
            <person name="Ming R."/>
            <person name="Peterson D.G."/>
            <person name="Mehboob-ur-Rahman"/>
            <person name="Ware D."/>
            <person name="Westhoff P."/>
            <person name="Mayer K.F."/>
            <person name="Messing J."/>
            <person name="Rokhsar D.S."/>
        </authorList>
    </citation>
    <scope>NUCLEOTIDE SEQUENCE [LARGE SCALE GENOMIC DNA]</scope>
    <source>
        <strain evidence="3">cv. BTx623</strain>
    </source>
</reference>
<evidence type="ECO:0000313" key="2">
    <source>
        <dbReference type="EMBL" id="OQU88789.1"/>
    </source>
</evidence>
<organism evidence="2 3">
    <name type="scientific">Sorghum bicolor</name>
    <name type="common">Sorghum</name>
    <name type="synonym">Sorghum vulgare</name>
    <dbReference type="NCBI Taxonomy" id="4558"/>
    <lineage>
        <taxon>Eukaryota</taxon>
        <taxon>Viridiplantae</taxon>
        <taxon>Streptophyta</taxon>
        <taxon>Embryophyta</taxon>
        <taxon>Tracheophyta</taxon>
        <taxon>Spermatophyta</taxon>
        <taxon>Magnoliopsida</taxon>
        <taxon>Liliopsida</taxon>
        <taxon>Poales</taxon>
        <taxon>Poaceae</taxon>
        <taxon>PACMAD clade</taxon>
        <taxon>Panicoideae</taxon>
        <taxon>Andropogonodae</taxon>
        <taxon>Andropogoneae</taxon>
        <taxon>Sorghinae</taxon>
        <taxon>Sorghum</taxon>
    </lineage>
</organism>
<feature type="region of interest" description="Disordered" evidence="1">
    <location>
        <begin position="1"/>
        <end position="52"/>
    </location>
</feature>
<dbReference type="InParanoid" id="A0A1W0W2Z4"/>
<keyword evidence="3" id="KW-1185">Reference proteome</keyword>
<accession>A0A1W0W2Z4</accession>
<proteinExistence type="predicted"/>
<gene>
    <name evidence="2" type="ORF">SORBI_3002G096201</name>
</gene>
<dbReference type="Gramene" id="OQU88789">
    <property type="protein sequence ID" value="OQU88789"/>
    <property type="gene ID" value="SORBI_3002G096201"/>
</dbReference>
<sequence length="221" mass="22463">MVKGMLGLTPWPGHPGVKRVPASVPRGPRLAGSLLPSHGHDPRPVACSRSSALLPPPAPLPCRPWHPPQVRPLPPHLPPSRGAGRAPAAPVTLAQAATPELAAGTRKAAAATTSGRGPGACPLLSKSCRSASGRCATTATCLVALEAAAPPPPRNRGGHCLVGDAHPMAIVVGKEGIGPLPPVLPSANVGEAADWSNEGSRQNTRTATEQCLHTVCLMNCP</sequence>
<feature type="region of interest" description="Disordered" evidence="1">
    <location>
        <begin position="65"/>
        <end position="90"/>
    </location>
</feature>
<dbReference type="Proteomes" id="UP000000768">
    <property type="component" value="Chromosome 2"/>
</dbReference>
<dbReference type="EMBL" id="CM000761">
    <property type="protein sequence ID" value="OQU88789.1"/>
    <property type="molecule type" value="Genomic_DNA"/>
</dbReference>
<evidence type="ECO:0000313" key="3">
    <source>
        <dbReference type="Proteomes" id="UP000000768"/>
    </source>
</evidence>
<evidence type="ECO:0000256" key="1">
    <source>
        <dbReference type="SAM" id="MobiDB-lite"/>
    </source>
</evidence>
<feature type="compositionally biased region" description="Low complexity" evidence="1">
    <location>
        <begin position="79"/>
        <end position="90"/>
    </location>
</feature>
<name>A0A1W0W2Z4_SORBI</name>
<feature type="compositionally biased region" description="Pro residues" evidence="1">
    <location>
        <begin position="65"/>
        <end position="78"/>
    </location>
</feature>
<dbReference type="AlphaFoldDB" id="A0A1W0W2Z4"/>
<reference evidence="3" key="2">
    <citation type="journal article" date="2018" name="Plant J.">
        <title>The Sorghum bicolor reference genome: improved assembly, gene annotations, a transcriptome atlas, and signatures of genome organization.</title>
        <authorList>
            <person name="McCormick R.F."/>
            <person name="Truong S.K."/>
            <person name="Sreedasyam A."/>
            <person name="Jenkins J."/>
            <person name="Shu S."/>
            <person name="Sims D."/>
            <person name="Kennedy M."/>
            <person name="Amirebrahimi M."/>
            <person name="Weers B.D."/>
            <person name="McKinley B."/>
            <person name="Mattison A."/>
            <person name="Morishige D.T."/>
            <person name="Grimwood J."/>
            <person name="Schmutz J."/>
            <person name="Mullet J.E."/>
        </authorList>
    </citation>
    <scope>NUCLEOTIDE SEQUENCE [LARGE SCALE GENOMIC DNA]</scope>
    <source>
        <strain evidence="3">cv. BTx623</strain>
    </source>
</reference>